<organism evidence="1 2">
    <name type="scientific">Taklimakanibacter albus</name>
    <dbReference type="NCBI Taxonomy" id="2800327"/>
    <lineage>
        <taxon>Bacteria</taxon>
        <taxon>Pseudomonadati</taxon>
        <taxon>Pseudomonadota</taxon>
        <taxon>Alphaproteobacteria</taxon>
        <taxon>Hyphomicrobiales</taxon>
        <taxon>Aestuariivirgaceae</taxon>
        <taxon>Taklimakanibacter</taxon>
    </lineage>
</organism>
<gene>
    <name evidence="1" type="ORF">JHL16_11750</name>
</gene>
<evidence type="ECO:0000313" key="1">
    <source>
        <dbReference type="EMBL" id="MBK1867021.1"/>
    </source>
</evidence>
<evidence type="ECO:0000313" key="2">
    <source>
        <dbReference type="Proteomes" id="UP000616151"/>
    </source>
</evidence>
<keyword evidence="2" id="KW-1185">Reference proteome</keyword>
<proteinExistence type="predicted"/>
<accession>A0ACC5R3G5</accession>
<sequence>MRILVLGAGGFIGRHIVAELLKGGHQPVGAVRRAADFARAFPGAAAVACDLARDVAVADWLPRLAGVDAVVNAAGVLSGAGMEAVHVTAPRALYEACAQADVKRVVLISAISARPEVDTDYARAKLAGEKLLQDGPLDWTILKPSLIVAKGSYGGTSLIRGLAGLPLFTPLVGDSHFAFSPLHAQDLARAVRVVCEEGRFSRQVLEPAGPEIISLRDLLSRYRTWLGLPPAPYLSIPMGVMRGLAGLGDRMGRGPVSSNSLAQLIAGNEGDGERFAREIGFTPRSLAQFMAEEPAEVQDRWHARLFFMAPVLKFALALMWLLSGLIGFFTGLPLAQKVLAALGLPSGLAMPVVVLTCLIDLAICFLVLSGRKATVAQLIVIAGYTLALTFALPVLWLDPLGPLLKNIPIVAAVLCHGVLREQR</sequence>
<comment type="caution">
    <text evidence="1">The sequence shown here is derived from an EMBL/GenBank/DDBJ whole genome shotgun (WGS) entry which is preliminary data.</text>
</comment>
<dbReference type="Proteomes" id="UP000616151">
    <property type="component" value="Unassembled WGS sequence"/>
</dbReference>
<name>A0ACC5R3G5_9HYPH</name>
<protein>
    <submittedName>
        <fullName evidence="1">SDR family oxidoreductase</fullName>
    </submittedName>
</protein>
<dbReference type="EMBL" id="JAENHL010000007">
    <property type="protein sequence ID" value="MBK1867021.1"/>
    <property type="molecule type" value="Genomic_DNA"/>
</dbReference>
<reference evidence="1" key="1">
    <citation type="submission" date="2021-01" db="EMBL/GenBank/DDBJ databases">
        <authorList>
            <person name="Sun Q."/>
        </authorList>
    </citation>
    <scope>NUCLEOTIDE SEQUENCE</scope>
    <source>
        <strain evidence="1">YIM B02566</strain>
    </source>
</reference>